<evidence type="ECO:0000256" key="4">
    <source>
        <dbReference type="ARBA" id="ARBA00022989"/>
    </source>
</evidence>
<gene>
    <name evidence="8" type="ORF">SAMN06297382_3020</name>
</gene>
<evidence type="ECO:0000256" key="3">
    <source>
        <dbReference type="ARBA" id="ARBA00022692"/>
    </source>
</evidence>
<dbReference type="AlphaFoldDB" id="A0A239Q127"/>
<dbReference type="PANTHER" id="PTHR33885">
    <property type="entry name" value="PHAGE SHOCK PROTEIN C"/>
    <property type="match status" value="1"/>
</dbReference>
<evidence type="ECO:0000313" key="9">
    <source>
        <dbReference type="Proteomes" id="UP000198346"/>
    </source>
</evidence>
<dbReference type="EMBL" id="FZQA01000014">
    <property type="protein sequence ID" value="SNT76038.1"/>
    <property type="molecule type" value="Genomic_DNA"/>
</dbReference>
<keyword evidence="5 6" id="KW-0472">Membrane</keyword>
<evidence type="ECO:0000256" key="2">
    <source>
        <dbReference type="ARBA" id="ARBA00022475"/>
    </source>
</evidence>
<proteinExistence type="predicted"/>
<dbReference type="Proteomes" id="UP000198346">
    <property type="component" value="Unassembled WGS sequence"/>
</dbReference>
<sequence length="158" mass="18709">MSDQRYRHRHGHHWRDRSGYAYHAGEPGPGPNRHRLRRNARRGQIAGVCAGLADYFGWDVNWLRFGWFFAALFFFPIPVIAYVAAAIMIKPDRGEPPLYDSQEEERFWRTFTVRPKATFSELKHRFRALETRIEEMEYAVTSSEYGLRKQFRDLERGA</sequence>
<keyword evidence="3 6" id="KW-0812">Transmembrane</keyword>
<evidence type="ECO:0000256" key="6">
    <source>
        <dbReference type="SAM" id="Phobius"/>
    </source>
</evidence>
<dbReference type="GO" id="GO:0005886">
    <property type="term" value="C:plasma membrane"/>
    <property type="evidence" value="ECO:0007669"/>
    <property type="project" value="UniProtKB-SubCell"/>
</dbReference>
<dbReference type="InterPro" id="IPR007168">
    <property type="entry name" value="Phageshock_PspC_N"/>
</dbReference>
<dbReference type="InterPro" id="IPR014320">
    <property type="entry name" value="Phageshock_PspC"/>
</dbReference>
<dbReference type="Pfam" id="PF04024">
    <property type="entry name" value="PspC"/>
    <property type="match status" value="1"/>
</dbReference>
<evidence type="ECO:0000259" key="7">
    <source>
        <dbReference type="Pfam" id="PF04024"/>
    </source>
</evidence>
<evidence type="ECO:0000256" key="1">
    <source>
        <dbReference type="ARBA" id="ARBA00004162"/>
    </source>
</evidence>
<keyword evidence="9" id="KW-1185">Reference proteome</keyword>
<dbReference type="RefSeq" id="WP_089413436.1">
    <property type="nucleotide sequence ID" value="NZ_FZQA01000014.1"/>
</dbReference>
<dbReference type="PANTHER" id="PTHR33885:SF3">
    <property type="entry name" value="PHAGE SHOCK PROTEIN C"/>
    <property type="match status" value="1"/>
</dbReference>
<accession>A0A239Q127</accession>
<comment type="subcellular location">
    <subcellularLocation>
        <location evidence="1">Cell membrane</location>
        <topology evidence="1">Single-pass membrane protein</topology>
    </subcellularLocation>
</comment>
<dbReference type="OrthoDB" id="7359894at2"/>
<feature type="domain" description="Phage shock protein PspC N-terminal" evidence="7">
    <location>
        <begin position="35"/>
        <end position="90"/>
    </location>
</feature>
<feature type="transmembrane region" description="Helical" evidence="6">
    <location>
        <begin position="66"/>
        <end position="89"/>
    </location>
</feature>
<keyword evidence="2" id="KW-1003">Cell membrane</keyword>
<protein>
    <submittedName>
        <fullName evidence="8">Phage shock protein C (PspC) family protein</fullName>
    </submittedName>
</protein>
<organism evidence="8 9">
    <name type="scientific">Amphiplicatus metriothermophilus</name>
    <dbReference type="NCBI Taxonomy" id="1519374"/>
    <lineage>
        <taxon>Bacteria</taxon>
        <taxon>Pseudomonadati</taxon>
        <taxon>Pseudomonadota</taxon>
        <taxon>Alphaproteobacteria</taxon>
        <taxon>Parvularculales</taxon>
        <taxon>Parvularculaceae</taxon>
        <taxon>Amphiplicatus</taxon>
    </lineage>
</organism>
<evidence type="ECO:0000256" key="5">
    <source>
        <dbReference type="ARBA" id="ARBA00023136"/>
    </source>
</evidence>
<reference evidence="8 9" key="1">
    <citation type="submission" date="2017-07" db="EMBL/GenBank/DDBJ databases">
        <authorList>
            <person name="Sun Z.S."/>
            <person name="Albrecht U."/>
            <person name="Echele G."/>
            <person name="Lee C.C."/>
        </authorList>
    </citation>
    <scope>NUCLEOTIDE SEQUENCE [LARGE SCALE GENOMIC DNA]</scope>
    <source>
        <strain evidence="8 9">CGMCC 1.12710</strain>
    </source>
</reference>
<dbReference type="InterPro" id="IPR052027">
    <property type="entry name" value="PspC"/>
</dbReference>
<evidence type="ECO:0000313" key="8">
    <source>
        <dbReference type="EMBL" id="SNT76038.1"/>
    </source>
</evidence>
<name>A0A239Q127_9PROT</name>
<keyword evidence="4 6" id="KW-1133">Transmembrane helix</keyword>
<dbReference type="NCBIfam" id="TIGR02978">
    <property type="entry name" value="phageshock_pspC"/>
    <property type="match status" value="1"/>
</dbReference>